<name>A0A3G3JYC2_9BACL</name>
<evidence type="ECO:0000259" key="2">
    <source>
        <dbReference type="Pfam" id="PF13439"/>
    </source>
</evidence>
<keyword evidence="4" id="KW-1185">Reference proteome</keyword>
<dbReference type="PANTHER" id="PTHR12526">
    <property type="entry name" value="GLYCOSYLTRANSFERASE"/>
    <property type="match status" value="1"/>
</dbReference>
<evidence type="ECO:0000313" key="3">
    <source>
        <dbReference type="EMBL" id="AYQ73162.1"/>
    </source>
</evidence>
<keyword evidence="3" id="KW-0808">Transferase</keyword>
<dbReference type="Gene3D" id="3.40.50.2000">
    <property type="entry name" value="Glycogen Phosphorylase B"/>
    <property type="match status" value="2"/>
</dbReference>
<dbReference type="GO" id="GO:0016757">
    <property type="term" value="F:glycosyltransferase activity"/>
    <property type="evidence" value="ECO:0007669"/>
    <property type="project" value="InterPro"/>
</dbReference>
<dbReference type="Proteomes" id="UP000269097">
    <property type="component" value="Chromosome"/>
</dbReference>
<feature type="domain" description="Glycosyl transferase family 1" evidence="1">
    <location>
        <begin position="184"/>
        <end position="354"/>
    </location>
</feature>
<protein>
    <submittedName>
        <fullName evidence="3">Glycosyltransferase family 1 protein</fullName>
    </submittedName>
</protein>
<dbReference type="SUPFAM" id="SSF53756">
    <property type="entry name" value="UDP-Glycosyltransferase/glycogen phosphorylase"/>
    <property type="match status" value="1"/>
</dbReference>
<evidence type="ECO:0000313" key="4">
    <source>
        <dbReference type="Proteomes" id="UP000269097"/>
    </source>
</evidence>
<dbReference type="Pfam" id="PF13439">
    <property type="entry name" value="Glyco_transf_4"/>
    <property type="match status" value="1"/>
</dbReference>
<dbReference type="PANTHER" id="PTHR12526:SF638">
    <property type="entry name" value="SPORE COAT PROTEIN SA"/>
    <property type="match status" value="1"/>
</dbReference>
<sequence>MKLAFICTEMLPSPAIKGGAIQIMIDGVAPLLARRHDLTIYSITDPKLPNLETRDGIRYIRFPASAYVGSVARSLSKHAYDVVHVFNRPRNVSRYKAAAPASKFVVSLHNDMFNRAKLGDSEGLRAIRDAEKIITVSDYIGSTVTQRFPSARPKVQTVYSGFDLSRYRTAWDPEAPGIRARLLKKYGLTGKKVVLFVGRLTDKKGPHILIKAMKEVWSEHPDAALVIVGGKWFSDNTVNDYVRELYAMAKPYGNKIKFTKFVPADQIPDYYLMADVFVCSSQWQEPLARVHYEAMAAGVPIVTTDRGGNAEVIRDMDNGLVVQDYWKPSAFARNINYLLSRPDEARRMAINGRRFVEDDFTFEHVADRLDRVYEEAFGVAVASRRRSRRR</sequence>
<feature type="domain" description="Glycosyltransferase subfamily 4-like N-terminal" evidence="2">
    <location>
        <begin position="31"/>
        <end position="166"/>
    </location>
</feature>
<dbReference type="KEGG" id="coh:EAV92_11640"/>
<dbReference type="InterPro" id="IPR001296">
    <property type="entry name" value="Glyco_trans_1"/>
</dbReference>
<reference evidence="3 4" key="1">
    <citation type="submission" date="2018-10" db="EMBL/GenBank/DDBJ databases">
        <title>Genome Sequence of Cohnella sp.</title>
        <authorList>
            <person name="Srinivasan S."/>
            <person name="Kim M.K."/>
        </authorList>
    </citation>
    <scope>NUCLEOTIDE SEQUENCE [LARGE SCALE GENOMIC DNA]</scope>
    <source>
        <strain evidence="3 4">18JY8-7</strain>
    </source>
</reference>
<dbReference type="Pfam" id="PF00534">
    <property type="entry name" value="Glycos_transf_1"/>
    <property type="match status" value="1"/>
</dbReference>
<evidence type="ECO:0000259" key="1">
    <source>
        <dbReference type="Pfam" id="PF00534"/>
    </source>
</evidence>
<dbReference type="AlphaFoldDB" id="A0A3G3JYC2"/>
<dbReference type="RefSeq" id="WP_123041244.1">
    <property type="nucleotide sequence ID" value="NZ_CP033433.1"/>
</dbReference>
<dbReference type="EMBL" id="CP033433">
    <property type="protein sequence ID" value="AYQ73162.1"/>
    <property type="molecule type" value="Genomic_DNA"/>
</dbReference>
<dbReference type="InterPro" id="IPR028098">
    <property type="entry name" value="Glyco_trans_4-like_N"/>
</dbReference>
<gene>
    <name evidence="3" type="ORF">EAV92_11640</name>
</gene>
<dbReference type="CDD" id="cd03801">
    <property type="entry name" value="GT4_PimA-like"/>
    <property type="match status" value="1"/>
</dbReference>
<accession>A0A3G3JYC2</accession>
<organism evidence="3 4">
    <name type="scientific">Cohnella candidum</name>
    <dbReference type="NCBI Taxonomy" id="2674991"/>
    <lineage>
        <taxon>Bacteria</taxon>
        <taxon>Bacillati</taxon>
        <taxon>Bacillota</taxon>
        <taxon>Bacilli</taxon>
        <taxon>Bacillales</taxon>
        <taxon>Paenibacillaceae</taxon>
        <taxon>Cohnella</taxon>
    </lineage>
</organism>
<proteinExistence type="predicted"/>